<dbReference type="Proteomes" id="UP000694844">
    <property type="component" value="Chromosome 9"/>
</dbReference>
<dbReference type="PANTHER" id="PTHR10513:SF15">
    <property type="entry name" value="NADH DEHYDROGENASE [UBIQUINONE] 1 ALPHA SUBCOMPLEX SUBUNIT 10, MITOCHONDRIAL"/>
    <property type="match status" value="1"/>
</dbReference>
<evidence type="ECO:0000259" key="1">
    <source>
        <dbReference type="Pfam" id="PF01712"/>
    </source>
</evidence>
<dbReference type="InterPro" id="IPR031314">
    <property type="entry name" value="DNK_dom"/>
</dbReference>
<dbReference type="KEGG" id="cvn:111114769"/>
<dbReference type="OrthoDB" id="17400at2759"/>
<accession>A0A8B8C1L2</accession>
<evidence type="ECO:0000313" key="2">
    <source>
        <dbReference type="Proteomes" id="UP000694844"/>
    </source>
</evidence>
<sequence length="406" mass="47561">MASLGPRFLTAGANSAKCVIKSPLLAAALPSCTQIANLRSVNSPFPLPPRPKPFTGKFNPLWQLVDTPIKRMNENSIVVIVEGNIGTGKKALAKKLAEEFDLLYIEDVNYDELYLNTMYYKDFNLTEINQFAPDRVMFNNLETFWATEKLEDNPLIMRTQFDIFHQRWRRYRDALKHICNTGQGVIMSRNMYSDVVFCYAMMKKKLFKKKVHKAFDEYTSRAFKHLWFPHLMIYLDATPAYCLKKIKERNVPFEVNSPLLKDEEFLSYISEGYDKHMLPKFEAQSELMVLEADDLPDYDLLIEELEKIEFNPFRDTLLREDKFKDWRLTHDRQWASFRLWADDPSSHIKACPQPVSMIELREIAHTIEEYTVMNDYLARKDQYYYDEKDPAGKDGIVGALRRFVMG</sequence>
<gene>
    <name evidence="3" type="primary">LOC111114769</name>
</gene>
<dbReference type="InterPro" id="IPR050566">
    <property type="entry name" value="Deoxyribonucleoside_kinase"/>
</dbReference>
<dbReference type="RefSeq" id="XP_022308941.1">
    <property type="nucleotide sequence ID" value="XM_022453233.1"/>
</dbReference>
<name>A0A8B8C1L2_CRAVI</name>
<dbReference type="AlphaFoldDB" id="A0A8B8C1L2"/>
<dbReference type="SUPFAM" id="SSF52540">
    <property type="entry name" value="P-loop containing nucleoside triphosphate hydrolases"/>
    <property type="match status" value="1"/>
</dbReference>
<dbReference type="GO" id="GO:0005739">
    <property type="term" value="C:mitochondrion"/>
    <property type="evidence" value="ECO:0007669"/>
    <property type="project" value="GOC"/>
</dbReference>
<dbReference type="Gene3D" id="3.40.50.300">
    <property type="entry name" value="P-loop containing nucleotide triphosphate hydrolases"/>
    <property type="match status" value="1"/>
</dbReference>
<proteinExistence type="predicted"/>
<dbReference type="Pfam" id="PF01712">
    <property type="entry name" value="dNK"/>
    <property type="match status" value="1"/>
</dbReference>
<dbReference type="PANTHER" id="PTHR10513">
    <property type="entry name" value="DEOXYNUCLEOSIDE KINASE"/>
    <property type="match status" value="1"/>
</dbReference>
<feature type="domain" description="Deoxynucleoside kinase" evidence="1">
    <location>
        <begin position="80"/>
        <end position="277"/>
    </location>
</feature>
<evidence type="ECO:0000313" key="3">
    <source>
        <dbReference type="RefSeq" id="XP_022308941.1"/>
    </source>
</evidence>
<keyword evidence="2" id="KW-1185">Reference proteome</keyword>
<dbReference type="GeneID" id="111114769"/>
<organism evidence="2 3">
    <name type="scientific">Crassostrea virginica</name>
    <name type="common">Eastern oyster</name>
    <dbReference type="NCBI Taxonomy" id="6565"/>
    <lineage>
        <taxon>Eukaryota</taxon>
        <taxon>Metazoa</taxon>
        <taxon>Spiralia</taxon>
        <taxon>Lophotrochozoa</taxon>
        <taxon>Mollusca</taxon>
        <taxon>Bivalvia</taxon>
        <taxon>Autobranchia</taxon>
        <taxon>Pteriomorphia</taxon>
        <taxon>Ostreida</taxon>
        <taxon>Ostreoidea</taxon>
        <taxon>Ostreidae</taxon>
        <taxon>Crassostrea</taxon>
    </lineage>
</organism>
<dbReference type="InterPro" id="IPR027417">
    <property type="entry name" value="P-loop_NTPase"/>
</dbReference>
<dbReference type="GO" id="GO:0006120">
    <property type="term" value="P:mitochondrial electron transport, NADH to ubiquinone"/>
    <property type="evidence" value="ECO:0007669"/>
    <property type="project" value="TreeGrafter"/>
</dbReference>
<protein>
    <submittedName>
        <fullName evidence="3">NADH dehydrogenase [ubiquinone] 1 alpha subcomplex subunit 10, mitochondrial-like</fullName>
    </submittedName>
</protein>
<reference evidence="3" key="1">
    <citation type="submission" date="2025-08" db="UniProtKB">
        <authorList>
            <consortium name="RefSeq"/>
        </authorList>
    </citation>
    <scope>IDENTIFICATION</scope>
    <source>
        <tissue evidence="3">Whole sample</tissue>
    </source>
</reference>